<dbReference type="Pfam" id="PF01915">
    <property type="entry name" value="Glyco_hydro_3_C"/>
    <property type="match status" value="1"/>
</dbReference>
<comment type="caution">
    <text evidence="19">The sequence shown here is derived from an EMBL/GenBank/DDBJ whole genome shotgun (WGS) entry which is preliminary data.</text>
</comment>
<dbReference type="PANTHER" id="PTHR42715">
    <property type="entry name" value="BETA-GLUCOSIDASE"/>
    <property type="match status" value="1"/>
</dbReference>
<dbReference type="InterPro" id="IPR017853">
    <property type="entry name" value="GH"/>
</dbReference>
<keyword evidence="6" id="KW-0964">Secreted</keyword>
<comment type="function">
    <text evidence="13">Beta-glucosidases are one of a number of cellulolytic enzymes involved in the degradation of cellulosic biomass. Catalyzes the last step releasing glucose from the inhibitory cellobiose.</text>
</comment>
<keyword evidence="10" id="KW-0119">Carbohydrate metabolism</keyword>
<evidence type="ECO:0000256" key="15">
    <source>
        <dbReference type="ARBA" id="ARBA00041276"/>
    </source>
</evidence>
<evidence type="ECO:0000256" key="10">
    <source>
        <dbReference type="ARBA" id="ARBA00023277"/>
    </source>
</evidence>
<evidence type="ECO:0000259" key="18">
    <source>
        <dbReference type="SMART" id="SM01217"/>
    </source>
</evidence>
<evidence type="ECO:0000256" key="16">
    <source>
        <dbReference type="ARBA" id="ARBA00041601"/>
    </source>
</evidence>
<evidence type="ECO:0000256" key="2">
    <source>
        <dbReference type="ARBA" id="ARBA00004613"/>
    </source>
</evidence>
<dbReference type="SUPFAM" id="SSF52279">
    <property type="entry name" value="Beta-D-glucan exohydrolase, C-terminal domain"/>
    <property type="match status" value="1"/>
</dbReference>
<comment type="similarity">
    <text evidence="4">Belongs to the glycosyl hydrolase 3 family.</text>
</comment>
<proteinExistence type="inferred from homology"/>
<dbReference type="InterPro" id="IPR050288">
    <property type="entry name" value="Cellulose_deg_GH3"/>
</dbReference>
<evidence type="ECO:0000313" key="19">
    <source>
        <dbReference type="EMBL" id="KAL1591747.1"/>
    </source>
</evidence>
<dbReference type="PRINTS" id="PR00133">
    <property type="entry name" value="GLHYDRLASE3"/>
</dbReference>
<keyword evidence="12" id="KW-0624">Polysaccharide degradation</keyword>
<sequence>MDATIRGHQDAGVQACAKHYIGNEQETHRSTTDLNDTELAAVSSNIDDRTLHEVYLWPFANAVKAGASSIMCSYNRLNGTYACEDNHALSNILKEELGFEGYVMSDWFATHSGYKSINAGLDMTMPGPLNEAVAREQASLASGSKVPSWFGGNITIALNNGTLNESRVDDMVRRIMTPYYQLNQDQDFPTVDPSSEFILYLYYGLPIRNAMIPPARNVKKNHAQLIREVAAAGTVLLKNDHNVLPVSKNVTNVAIFGNGAPDPTDGLYFFAADPNLAANQRQLGDVAGNFPIGGGSGSGRTTDLISPLRAIRDRGFKNGFRTQYITDNKLLSEASPSIFPLPDVCIVFLKTYATEAWDRLSFENDWNSTLVVENVSKLCPNSTVVVTHSAGVNTLPFIDSASAVVAAHYPGEQAGHSIVDVLWGDVNPSGHLPYTIPKKESDYDIPIVNITGPNATDADAWQADFTEGLLIDYRHFDAFNITPLYEFGYGLSYTTFGVSPNITFSPAVGNLAAFPIPAKKTSPGGNPDLWATILNVTVTVTNTGPVAGAAVPQLYISLPSGTGPKGSTVKVLRGFEKVKLSSGMSAPVTFPLMRRDVSFWNVEKQDWQIPSGDIGIRVGFSSRDIKAMTSVNLVQEQKAPLEEKCWPCLHKELFT</sequence>
<keyword evidence="7" id="KW-0732">Signal</keyword>
<keyword evidence="20" id="KW-1185">Reference proteome</keyword>
<dbReference type="InterPro" id="IPR026891">
    <property type="entry name" value="Fn3-like"/>
</dbReference>
<comment type="subcellular location">
    <subcellularLocation>
        <location evidence="2">Secreted</location>
    </subcellularLocation>
</comment>
<keyword evidence="9" id="KW-0325">Glycoprotein</keyword>
<dbReference type="Gene3D" id="3.40.50.1700">
    <property type="entry name" value="Glycoside hydrolase family 3 C-terminal domain"/>
    <property type="match status" value="1"/>
</dbReference>
<dbReference type="SMART" id="SM01217">
    <property type="entry name" value="Fn3_like"/>
    <property type="match status" value="1"/>
</dbReference>
<dbReference type="EMBL" id="JAKJXO020000023">
    <property type="protein sequence ID" value="KAL1591747.1"/>
    <property type="molecule type" value="Genomic_DNA"/>
</dbReference>
<dbReference type="Pfam" id="PF00933">
    <property type="entry name" value="Glyco_hydro_3"/>
    <property type="match status" value="1"/>
</dbReference>
<dbReference type="InterPro" id="IPR036881">
    <property type="entry name" value="Glyco_hydro_3_C_sf"/>
</dbReference>
<comment type="pathway">
    <text evidence="3">Glycan metabolism; cellulose degradation.</text>
</comment>
<evidence type="ECO:0000313" key="20">
    <source>
        <dbReference type="Proteomes" id="UP001521785"/>
    </source>
</evidence>
<evidence type="ECO:0000256" key="9">
    <source>
        <dbReference type="ARBA" id="ARBA00023180"/>
    </source>
</evidence>
<dbReference type="InterPro" id="IPR036962">
    <property type="entry name" value="Glyco_hydro_3_N_sf"/>
</dbReference>
<dbReference type="EC" id="3.2.1.21" evidence="5"/>
<dbReference type="PANTHER" id="PTHR42715:SF12">
    <property type="entry name" value="BETA-GLUCOSIDASE G-RELATED"/>
    <property type="match status" value="1"/>
</dbReference>
<feature type="domain" description="Fibronectin type III-like" evidence="18">
    <location>
        <begin position="550"/>
        <end position="622"/>
    </location>
</feature>
<reference evidence="19 20" key="1">
    <citation type="submission" date="2024-02" db="EMBL/GenBank/DDBJ databases">
        <title>De novo assembly and annotation of 12 fungi associated with fruit tree decline syndrome in Ontario, Canada.</title>
        <authorList>
            <person name="Sulman M."/>
            <person name="Ellouze W."/>
            <person name="Ilyukhin E."/>
        </authorList>
    </citation>
    <scope>NUCLEOTIDE SEQUENCE [LARGE SCALE GENOMIC DNA]</scope>
    <source>
        <strain evidence="19 20">M42-189</strain>
    </source>
</reference>
<keyword evidence="8" id="KW-0378">Hydrolase</keyword>
<name>A0ABR3QIR6_9PLEO</name>
<dbReference type="InterPro" id="IPR002772">
    <property type="entry name" value="Glyco_hydro_3_C"/>
</dbReference>
<keyword evidence="11" id="KW-0326">Glycosidase</keyword>
<dbReference type="SUPFAM" id="SSF51445">
    <property type="entry name" value="(Trans)glycosidases"/>
    <property type="match status" value="1"/>
</dbReference>
<organism evidence="19 20">
    <name type="scientific">Paraconiothyrium brasiliense</name>
    <dbReference type="NCBI Taxonomy" id="300254"/>
    <lineage>
        <taxon>Eukaryota</taxon>
        <taxon>Fungi</taxon>
        <taxon>Dikarya</taxon>
        <taxon>Ascomycota</taxon>
        <taxon>Pezizomycotina</taxon>
        <taxon>Dothideomycetes</taxon>
        <taxon>Pleosporomycetidae</taxon>
        <taxon>Pleosporales</taxon>
        <taxon>Massarineae</taxon>
        <taxon>Didymosphaeriaceae</taxon>
        <taxon>Paraconiothyrium</taxon>
    </lineage>
</organism>
<dbReference type="Gene3D" id="2.60.40.10">
    <property type="entry name" value="Immunoglobulins"/>
    <property type="match status" value="1"/>
</dbReference>
<accession>A0ABR3QIR6</accession>
<evidence type="ECO:0000256" key="12">
    <source>
        <dbReference type="ARBA" id="ARBA00023326"/>
    </source>
</evidence>
<gene>
    <name evidence="19" type="ORF">SLS60_011746</name>
</gene>
<evidence type="ECO:0000256" key="14">
    <source>
        <dbReference type="ARBA" id="ARBA00039579"/>
    </source>
</evidence>
<comment type="catalytic activity">
    <reaction evidence="1">
        <text>Hydrolysis of terminal, non-reducing beta-D-glucosyl residues with release of beta-D-glucose.</text>
        <dbReference type="EC" id="3.2.1.21"/>
    </reaction>
</comment>
<evidence type="ECO:0000256" key="1">
    <source>
        <dbReference type="ARBA" id="ARBA00000448"/>
    </source>
</evidence>
<dbReference type="Proteomes" id="UP001521785">
    <property type="component" value="Unassembled WGS sequence"/>
</dbReference>
<dbReference type="InterPro" id="IPR013783">
    <property type="entry name" value="Ig-like_fold"/>
</dbReference>
<evidence type="ECO:0000256" key="3">
    <source>
        <dbReference type="ARBA" id="ARBA00004987"/>
    </source>
</evidence>
<dbReference type="Gene3D" id="3.20.20.300">
    <property type="entry name" value="Glycoside hydrolase, family 3, N-terminal domain"/>
    <property type="match status" value="1"/>
</dbReference>
<evidence type="ECO:0000256" key="13">
    <source>
        <dbReference type="ARBA" id="ARBA00024983"/>
    </source>
</evidence>
<evidence type="ECO:0000256" key="5">
    <source>
        <dbReference type="ARBA" id="ARBA00012744"/>
    </source>
</evidence>
<evidence type="ECO:0000256" key="6">
    <source>
        <dbReference type="ARBA" id="ARBA00022525"/>
    </source>
</evidence>
<evidence type="ECO:0000256" key="17">
    <source>
        <dbReference type="ARBA" id="ARBA00041808"/>
    </source>
</evidence>
<protein>
    <recommendedName>
        <fullName evidence="14">Probable beta-glucosidase G</fullName>
        <ecNumber evidence="5">3.2.1.21</ecNumber>
    </recommendedName>
    <alternativeName>
        <fullName evidence="15">Beta-D-glucoside glucohydrolase G</fullName>
    </alternativeName>
    <alternativeName>
        <fullName evidence="16">Cellobiase G</fullName>
    </alternativeName>
    <alternativeName>
        <fullName evidence="17">Gentiobiase G</fullName>
    </alternativeName>
</protein>
<evidence type="ECO:0000256" key="11">
    <source>
        <dbReference type="ARBA" id="ARBA00023295"/>
    </source>
</evidence>
<evidence type="ECO:0000256" key="4">
    <source>
        <dbReference type="ARBA" id="ARBA00005336"/>
    </source>
</evidence>
<evidence type="ECO:0000256" key="8">
    <source>
        <dbReference type="ARBA" id="ARBA00022801"/>
    </source>
</evidence>
<dbReference type="Pfam" id="PF14310">
    <property type="entry name" value="Fn3-like"/>
    <property type="match status" value="1"/>
</dbReference>
<evidence type="ECO:0000256" key="7">
    <source>
        <dbReference type="ARBA" id="ARBA00022729"/>
    </source>
</evidence>
<dbReference type="InterPro" id="IPR001764">
    <property type="entry name" value="Glyco_hydro_3_N"/>
</dbReference>